<protein>
    <submittedName>
        <fullName evidence="1">Uncharacterized protein</fullName>
    </submittedName>
</protein>
<accession>A0AAV7U785</accession>
<dbReference type="Proteomes" id="UP001066276">
    <property type="component" value="Chromosome 3_1"/>
</dbReference>
<organism evidence="1 2">
    <name type="scientific">Pleurodeles waltl</name>
    <name type="common">Iberian ribbed newt</name>
    <dbReference type="NCBI Taxonomy" id="8319"/>
    <lineage>
        <taxon>Eukaryota</taxon>
        <taxon>Metazoa</taxon>
        <taxon>Chordata</taxon>
        <taxon>Craniata</taxon>
        <taxon>Vertebrata</taxon>
        <taxon>Euteleostomi</taxon>
        <taxon>Amphibia</taxon>
        <taxon>Batrachia</taxon>
        <taxon>Caudata</taxon>
        <taxon>Salamandroidea</taxon>
        <taxon>Salamandridae</taxon>
        <taxon>Pleurodelinae</taxon>
        <taxon>Pleurodeles</taxon>
    </lineage>
</organism>
<name>A0AAV7U785_PLEWA</name>
<reference evidence="1" key="1">
    <citation type="journal article" date="2022" name="bioRxiv">
        <title>Sequencing and chromosome-scale assembly of the giantPleurodeles waltlgenome.</title>
        <authorList>
            <person name="Brown T."/>
            <person name="Elewa A."/>
            <person name="Iarovenko S."/>
            <person name="Subramanian E."/>
            <person name="Araus A.J."/>
            <person name="Petzold A."/>
            <person name="Susuki M."/>
            <person name="Suzuki K.-i.T."/>
            <person name="Hayashi T."/>
            <person name="Toyoda A."/>
            <person name="Oliveira C."/>
            <person name="Osipova E."/>
            <person name="Leigh N.D."/>
            <person name="Simon A."/>
            <person name="Yun M.H."/>
        </authorList>
    </citation>
    <scope>NUCLEOTIDE SEQUENCE</scope>
    <source>
        <strain evidence="1">20211129_DDA</strain>
        <tissue evidence="1">Liver</tissue>
    </source>
</reference>
<comment type="caution">
    <text evidence="1">The sequence shown here is derived from an EMBL/GenBank/DDBJ whole genome shotgun (WGS) entry which is preliminary data.</text>
</comment>
<dbReference type="EMBL" id="JANPWB010000005">
    <property type="protein sequence ID" value="KAJ1184715.1"/>
    <property type="molecule type" value="Genomic_DNA"/>
</dbReference>
<feature type="non-terminal residue" evidence="1">
    <location>
        <position position="60"/>
    </location>
</feature>
<proteinExistence type="predicted"/>
<evidence type="ECO:0000313" key="2">
    <source>
        <dbReference type="Proteomes" id="UP001066276"/>
    </source>
</evidence>
<feature type="non-terminal residue" evidence="1">
    <location>
        <position position="1"/>
    </location>
</feature>
<sequence length="60" mass="7127">VYQSLWDSLKDTVVGVKGDFQPHFPLTRQRKQKGHMRNMATTPTSVRRFHWTDRSQIIDQ</sequence>
<keyword evidence="2" id="KW-1185">Reference proteome</keyword>
<dbReference type="AlphaFoldDB" id="A0AAV7U785"/>
<gene>
    <name evidence="1" type="ORF">NDU88_001518</name>
</gene>
<evidence type="ECO:0000313" key="1">
    <source>
        <dbReference type="EMBL" id="KAJ1184715.1"/>
    </source>
</evidence>